<gene>
    <name evidence="3" type="ORF">LO80_07960</name>
</gene>
<name>A0A097EQR7_9GAMM</name>
<dbReference type="HOGENOM" id="CLU_102912_3_0_6"/>
<sequence length="170" mass="19959">MNYSRARKLVKLKKRLGQTRSLRIVEAKLLQKQLWKFGYKSVARGLMIGLFWMMIPMPFQMVPTVIMCIYLRANIPLAIACVWISNPITWLPLYFANYLFGSFILGLNINIIEWKAYATYVMNNIWQFWQPLYLGSFVGGLILSSLAFVLVYIVRFLRMQIKKNKKISSF</sequence>
<dbReference type="InterPro" id="IPR018639">
    <property type="entry name" value="DUF2062"/>
</dbReference>
<dbReference type="RefSeq" id="WP_040010249.1">
    <property type="nucleotide sequence ID" value="NZ_CP009574.1"/>
</dbReference>
<reference evidence="3 4" key="1">
    <citation type="submission" date="2014-10" db="EMBL/GenBank/DDBJ databases">
        <title>Whole genome sequence of Francisella endociliophora strain FSC1006, isolated from a laboratory culture of the marine ciliate Euplotes raikovi.</title>
        <authorList>
            <person name="Granberg M."/>
            <person name="Backman S."/>
            <person name="Lundmark E."/>
            <person name="Nilsson E."/>
            <person name="Karlsson E."/>
            <person name="Thelaus J."/>
            <person name="Ohrman C."/>
            <person name="Larkeryd A."/>
            <person name="Stenberg P."/>
        </authorList>
    </citation>
    <scope>NUCLEOTIDE SEQUENCE [LARGE SCALE GENOMIC DNA]</scope>
    <source>
        <strain evidence="3 4">FSC1006</strain>
    </source>
</reference>
<feature type="transmembrane region" description="Helical" evidence="1">
    <location>
        <begin position="61"/>
        <end position="84"/>
    </location>
</feature>
<dbReference type="AlphaFoldDB" id="A0A097EQR7"/>
<keyword evidence="1" id="KW-0812">Transmembrane</keyword>
<evidence type="ECO:0000259" key="2">
    <source>
        <dbReference type="Pfam" id="PF09835"/>
    </source>
</evidence>
<dbReference type="PANTHER" id="PTHR40547:SF1">
    <property type="entry name" value="SLL0298 PROTEIN"/>
    <property type="match status" value="1"/>
</dbReference>
<dbReference type="OrthoDB" id="9786029at2"/>
<feature type="transmembrane region" description="Helical" evidence="1">
    <location>
        <begin position="37"/>
        <end position="55"/>
    </location>
</feature>
<evidence type="ECO:0000256" key="1">
    <source>
        <dbReference type="SAM" id="Phobius"/>
    </source>
</evidence>
<dbReference type="STRING" id="1547445.LO80_07960"/>
<dbReference type="eggNOG" id="COG3216">
    <property type="taxonomic scope" value="Bacteria"/>
</dbReference>
<feature type="domain" description="DUF2062" evidence="2">
    <location>
        <begin position="23"/>
        <end position="154"/>
    </location>
</feature>
<proteinExistence type="predicted"/>
<keyword evidence="1" id="KW-0472">Membrane</keyword>
<dbReference type="Pfam" id="PF09835">
    <property type="entry name" value="DUF2062"/>
    <property type="match status" value="1"/>
</dbReference>
<organism evidence="3 4">
    <name type="scientific">Candidatus Francisella endociliophora</name>
    <dbReference type="NCBI Taxonomy" id="653937"/>
    <lineage>
        <taxon>Bacteria</taxon>
        <taxon>Pseudomonadati</taxon>
        <taxon>Pseudomonadota</taxon>
        <taxon>Gammaproteobacteria</taxon>
        <taxon>Thiotrichales</taxon>
        <taxon>Francisellaceae</taxon>
        <taxon>Francisella</taxon>
    </lineage>
</organism>
<dbReference type="Proteomes" id="UP000029672">
    <property type="component" value="Chromosome"/>
</dbReference>
<feature type="transmembrane region" description="Helical" evidence="1">
    <location>
        <begin position="132"/>
        <end position="157"/>
    </location>
</feature>
<protein>
    <recommendedName>
        <fullName evidence="2">DUF2062 domain-containing protein</fullName>
    </recommendedName>
</protein>
<dbReference type="EMBL" id="CP009574">
    <property type="protein sequence ID" value="AIT09907.1"/>
    <property type="molecule type" value="Genomic_DNA"/>
</dbReference>
<dbReference type="PANTHER" id="PTHR40547">
    <property type="entry name" value="SLL0298 PROTEIN"/>
    <property type="match status" value="1"/>
</dbReference>
<keyword evidence="4" id="KW-1185">Reference proteome</keyword>
<evidence type="ECO:0000313" key="3">
    <source>
        <dbReference type="EMBL" id="AIT09907.1"/>
    </source>
</evidence>
<evidence type="ECO:0000313" key="4">
    <source>
        <dbReference type="Proteomes" id="UP000029672"/>
    </source>
</evidence>
<feature type="transmembrane region" description="Helical" evidence="1">
    <location>
        <begin position="91"/>
        <end position="112"/>
    </location>
</feature>
<accession>A0A097EQR7</accession>
<keyword evidence="1" id="KW-1133">Transmembrane helix</keyword>
<dbReference type="KEGG" id="frf:LO80_07960"/>